<feature type="transmembrane region" description="Helical" evidence="6">
    <location>
        <begin position="91"/>
        <end position="111"/>
    </location>
</feature>
<proteinExistence type="predicted"/>
<sequence length="438" mass="46391">MTTVPPKSAADEAVLSSAVGKFFRRMIPLVVLMLIINQMDRTNIGFVRGDLEADLGIGAAAYGLGAGLFFVAYALFEVPSNMLMERFGARVWLTRIMISWGVVVFAMAFITDTTTFYAMRFLLGVAEAGFFPGVMYYFTRWLPDQYRGRAVAIFLGGSAGAYVVTGPVSGALLELDGLAGLAGWKWMFLCQGVLSVVIGVVAGFFLVSRIGDAKWLSTEEKAALRDAVAADDARRDDAGEQVSKLRLLVNPQVLLLCFIFFAISLTGYTITFWLPSLVDGIGGLPDFGVGLVTAIPWACAIAAMYAMGRFTDRTGVRRPYVTAALLVAALGTFLTTLGGPWFGVLAMCVAAIGFKCSASIFWPIAQQGLDGKIVAPGIALVNSLGNLGGFVAPTVIGFLEESTGSTTVGLYGLSIASLLAAGLATLIGRTRQVDPAPG</sequence>
<keyword evidence="9" id="KW-1185">Reference proteome</keyword>
<protein>
    <submittedName>
        <fullName evidence="8">MFS family permease</fullName>
    </submittedName>
</protein>
<comment type="caution">
    <text evidence="8">The sequence shown here is derived from an EMBL/GenBank/DDBJ whole genome shotgun (WGS) entry which is preliminary data.</text>
</comment>
<dbReference type="EMBL" id="JACHIV010000001">
    <property type="protein sequence ID" value="MBB5069254.1"/>
    <property type="molecule type" value="Genomic_DNA"/>
</dbReference>
<dbReference type="FunFam" id="1.20.1250.20:FF:000018">
    <property type="entry name" value="MFS transporter permease"/>
    <property type="match status" value="1"/>
</dbReference>
<evidence type="ECO:0000256" key="5">
    <source>
        <dbReference type="ARBA" id="ARBA00023136"/>
    </source>
</evidence>
<dbReference type="InterPro" id="IPR020846">
    <property type="entry name" value="MFS_dom"/>
</dbReference>
<keyword evidence="3 6" id="KW-0812">Transmembrane</keyword>
<dbReference type="GO" id="GO:0005886">
    <property type="term" value="C:plasma membrane"/>
    <property type="evidence" value="ECO:0007669"/>
    <property type="project" value="UniProtKB-SubCell"/>
</dbReference>
<comment type="subcellular location">
    <subcellularLocation>
        <location evidence="1">Cell membrane</location>
        <topology evidence="1">Multi-pass membrane protein</topology>
    </subcellularLocation>
</comment>
<evidence type="ECO:0000259" key="7">
    <source>
        <dbReference type="PROSITE" id="PS50850"/>
    </source>
</evidence>
<feature type="transmembrane region" description="Helical" evidence="6">
    <location>
        <begin position="117"/>
        <end position="138"/>
    </location>
</feature>
<feature type="transmembrane region" description="Helical" evidence="6">
    <location>
        <begin position="59"/>
        <end position="79"/>
    </location>
</feature>
<feature type="transmembrane region" description="Helical" evidence="6">
    <location>
        <begin position="344"/>
        <end position="365"/>
    </location>
</feature>
<dbReference type="RefSeq" id="WP_184478960.1">
    <property type="nucleotide sequence ID" value="NZ_JACHIV010000001.1"/>
</dbReference>
<dbReference type="AlphaFoldDB" id="A0A840NCB9"/>
<dbReference type="Proteomes" id="UP000580474">
    <property type="component" value="Unassembled WGS sequence"/>
</dbReference>
<evidence type="ECO:0000313" key="9">
    <source>
        <dbReference type="Proteomes" id="UP000580474"/>
    </source>
</evidence>
<dbReference type="SUPFAM" id="SSF103473">
    <property type="entry name" value="MFS general substrate transporter"/>
    <property type="match status" value="1"/>
</dbReference>
<accession>A0A840NCB9</accession>
<feature type="domain" description="Major facilitator superfamily (MFS) profile" evidence="7">
    <location>
        <begin position="26"/>
        <end position="432"/>
    </location>
</feature>
<gene>
    <name evidence="8" type="ORF">BJ969_002342</name>
</gene>
<dbReference type="GO" id="GO:0022857">
    <property type="term" value="F:transmembrane transporter activity"/>
    <property type="evidence" value="ECO:0007669"/>
    <property type="project" value="InterPro"/>
</dbReference>
<feature type="transmembrane region" description="Helical" evidence="6">
    <location>
        <begin position="253"/>
        <end position="275"/>
    </location>
</feature>
<evidence type="ECO:0000256" key="2">
    <source>
        <dbReference type="ARBA" id="ARBA00022448"/>
    </source>
</evidence>
<keyword evidence="4 6" id="KW-1133">Transmembrane helix</keyword>
<feature type="transmembrane region" description="Helical" evidence="6">
    <location>
        <begin position="22"/>
        <end position="39"/>
    </location>
</feature>
<keyword evidence="2" id="KW-0813">Transport</keyword>
<dbReference type="PROSITE" id="PS50850">
    <property type="entry name" value="MFS"/>
    <property type="match status" value="1"/>
</dbReference>
<feature type="transmembrane region" description="Helical" evidence="6">
    <location>
        <begin position="150"/>
        <end position="172"/>
    </location>
</feature>
<organism evidence="8 9">
    <name type="scientific">Saccharopolyspora gloriosae</name>
    <dbReference type="NCBI Taxonomy" id="455344"/>
    <lineage>
        <taxon>Bacteria</taxon>
        <taxon>Bacillati</taxon>
        <taxon>Actinomycetota</taxon>
        <taxon>Actinomycetes</taxon>
        <taxon>Pseudonocardiales</taxon>
        <taxon>Pseudonocardiaceae</taxon>
        <taxon>Saccharopolyspora</taxon>
    </lineage>
</organism>
<feature type="transmembrane region" description="Helical" evidence="6">
    <location>
        <begin position="320"/>
        <end position="338"/>
    </location>
</feature>
<keyword evidence="5 6" id="KW-0472">Membrane</keyword>
<evidence type="ECO:0000256" key="4">
    <source>
        <dbReference type="ARBA" id="ARBA00022989"/>
    </source>
</evidence>
<feature type="transmembrane region" description="Helical" evidence="6">
    <location>
        <begin position="184"/>
        <end position="207"/>
    </location>
</feature>
<dbReference type="CDD" id="cd17319">
    <property type="entry name" value="MFS_ExuT_GudP_like"/>
    <property type="match status" value="1"/>
</dbReference>
<feature type="transmembrane region" description="Helical" evidence="6">
    <location>
        <begin position="377"/>
        <end position="396"/>
    </location>
</feature>
<dbReference type="PANTHER" id="PTHR43791:SF36">
    <property type="entry name" value="TRANSPORTER, PUTATIVE (AFU_ORTHOLOGUE AFUA_6G08340)-RELATED"/>
    <property type="match status" value="1"/>
</dbReference>
<name>A0A840NCB9_9PSEU</name>
<evidence type="ECO:0000256" key="1">
    <source>
        <dbReference type="ARBA" id="ARBA00004651"/>
    </source>
</evidence>
<dbReference type="InterPro" id="IPR011701">
    <property type="entry name" value="MFS"/>
</dbReference>
<dbReference type="Gene3D" id="1.20.1250.20">
    <property type="entry name" value="MFS general substrate transporter like domains"/>
    <property type="match status" value="2"/>
</dbReference>
<dbReference type="InterPro" id="IPR036259">
    <property type="entry name" value="MFS_trans_sf"/>
</dbReference>
<evidence type="ECO:0000313" key="8">
    <source>
        <dbReference type="EMBL" id="MBB5069254.1"/>
    </source>
</evidence>
<evidence type="ECO:0000256" key="6">
    <source>
        <dbReference type="SAM" id="Phobius"/>
    </source>
</evidence>
<feature type="transmembrane region" description="Helical" evidence="6">
    <location>
        <begin position="408"/>
        <end position="428"/>
    </location>
</feature>
<dbReference type="Pfam" id="PF07690">
    <property type="entry name" value="MFS_1"/>
    <property type="match status" value="1"/>
</dbReference>
<evidence type="ECO:0000256" key="3">
    <source>
        <dbReference type="ARBA" id="ARBA00022692"/>
    </source>
</evidence>
<reference evidence="8 9" key="1">
    <citation type="submission" date="2020-08" db="EMBL/GenBank/DDBJ databases">
        <title>Sequencing the genomes of 1000 actinobacteria strains.</title>
        <authorList>
            <person name="Klenk H.-P."/>
        </authorList>
    </citation>
    <scope>NUCLEOTIDE SEQUENCE [LARGE SCALE GENOMIC DNA]</scope>
    <source>
        <strain evidence="8 9">DSM 45582</strain>
    </source>
</reference>
<feature type="transmembrane region" description="Helical" evidence="6">
    <location>
        <begin position="287"/>
        <end position="308"/>
    </location>
</feature>
<dbReference type="PANTHER" id="PTHR43791">
    <property type="entry name" value="PERMEASE-RELATED"/>
    <property type="match status" value="1"/>
</dbReference>